<dbReference type="EMBL" id="BMAW01122524">
    <property type="protein sequence ID" value="GFT99270.1"/>
    <property type="molecule type" value="Genomic_DNA"/>
</dbReference>
<comment type="caution">
    <text evidence="1">The sequence shown here is derived from an EMBL/GenBank/DDBJ whole genome shotgun (WGS) entry which is preliminary data.</text>
</comment>
<organism evidence="1 2">
    <name type="scientific">Nephila pilipes</name>
    <name type="common">Giant wood spider</name>
    <name type="synonym">Nephila maculata</name>
    <dbReference type="NCBI Taxonomy" id="299642"/>
    <lineage>
        <taxon>Eukaryota</taxon>
        <taxon>Metazoa</taxon>
        <taxon>Ecdysozoa</taxon>
        <taxon>Arthropoda</taxon>
        <taxon>Chelicerata</taxon>
        <taxon>Arachnida</taxon>
        <taxon>Araneae</taxon>
        <taxon>Araneomorphae</taxon>
        <taxon>Entelegynae</taxon>
        <taxon>Araneoidea</taxon>
        <taxon>Nephilidae</taxon>
        <taxon>Nephila</taxon>
    </lineage>
</organism>
<dbReference type="AlphaFoldDB" id="A0A8X6Q4A6"/>
<dbReference type="Proteomes" id="UP000887013">
    <property type="component" value="Unassembled WGS sequence"/>
</dbReference>
<accession>A0A8X6Q4A6</accession>
<reference evidence="1" key="1">
    <citation type="submission" date="2020-08" db="EMBL/GenBank/DDBJ databases">
        <title>Multicomponent nature underlies the extraordinary mechanical properties of spider dragline silk.</title>
        <authorList>
            <person name="Kono N."/>
            <person name="Nakamura H."/>
            <person name="Mori M."/>
            <person name="Yoshida Y."/>
            <person name="Ohtoshi R."/>
            <person name="Malay A.D."/>
            <person name="Moran D.A.P."/>
            <person name="Tomita M."/>
            <person name="Numata K."/>
            <person name="Arakawa K."/>
        </authorList>
    </citation>
    <scope>NUCLEOTIDE SEQUENCE</scope>
</reference>
<evidence type="ECO:0000313" key="2">
    <source>
        <dbReference type="Proteomes" id="UP000887013"/>
    </source>
</evidence>
<proteinExistence type="predicted"/>
<gene>
    <name evidence="1" type="ORF">NPIL_569001</name>
</gene>
<evidence type="ECO:0000313" key="1">
    <source>
        <dbReference type="EMBL" id="GFT99270.1"/>
    </source>
</evidence>
<name>A0A8X6Q4A6_NEPPI</name>
<protein>
    <submittedName>
        <fullName evidence="1">Uncharacterized protein</fullName>
    </submittedName>
</protein>
<sequence length="107" mass="12266">MHKAGNNSCSSLPLIHGEINFELYWILLPKTDRPEIVRWKTVIPYEDSTREWMVGIVIVVADRACRQMKRSPLLLGSRSSTADMSLNSFFTLIMCITLWDTSAYQIS</sequence>
<keyword evidence="2" id="KW-1185">Reference proteome</keyword>